<proteinExistence type="predicted"/>
<evidence type="ECO:0008006" key="8">
    <source>
        <dbReference type="Google" id="ProtNLM"/>
    </source>
</evidence>
<evidence type="ECO:0000256" key="3">
    <source>
        <dbReference type="ARBA" id="ARBA00022729"/>
    </source>
</evidence>
<evidence type="ECO:0000256" key="5">
    <source>
        <dbReference type="ARBA" id="ARBA00023136"/>
    </source>
</evidence>
<dbReference type="EnsemblPlants" id="Solyc01g102675.1.1">
    <property type="protein sequence ID" value="Solyc01g102675.1.1"/>
    <property type="gene ID" value="Solyc01g102675.1"/>
</dbReference>
<dbReference type="PANTHER" id="PTHR48009:SF16">
    <property type="entry name" value="LEUCINE-RICH REPEAT-CONTAINING N-TERMINAL PLANT-TYPE DOMAIN-CONTAINING PROTEIN"/>
    <property type="match status" value="1"/>
</dbReference>
<protein>
    <recommendedName>
        <fullName evidence="8">Leucine-rich repeat-containing N-terminal plant-type domain-containing protein</fullName>
    </recommendedName>
</protein>
<evidence type="ECO:0000313" key="7">
    <source>
        <dbReference type="Proteomes" id="UP000004994"/>
    </source>
</evidence>
<dbReference type="InParanoid" id="A0A3Q7F9H9"/>
<keyword evidence="2" id="KW-0433">Leucine-rich repeat</keyword>
<dbReference type="Gramene" id="Solyc01g102675.1.1">
    <property type="protein sequence ID" value="Solyc01g102675.1.1"/>
    <property type="gene ID" value="Solyc01g102675.1"/>
</dbReference>
<keyword evidence="4" id="KW-0677">Repeat</keyword>
<dbReference type="SUPFAM" id="SSF52058">
    <property type="entry name" value="L domain-like"/>
    <property type="match status" value="1"/>
</dbReference>
<keyword evidence="5" id="KW-0472">Membrane</keyword>
<dbReference type="InterPro" id="IPR001611">
    <property type="entry name" value="Leu-rich_rpt"/>
</dbReference>
<keyword evidence="3" id="KW-0732">Signal</keyword>
<sequence>MMKSESDMGFGYLVKVLDFYQETFFLLACSYCWLEESGVKVKDNLLDIRKALFTRLALEYSSFSFQTKGWGFGCSRKRFCYAGNGFKKSCLPPDFSTALFALKSSWNNLPPNWEGSDPCGSSWAGLICDNSRVTSMDLSNNVGLKGTLPPSIGNLKNLTTLILVGCSFFGPIPESIGSLQQLVFISLTSNSFTGPIPPSIGNLSKLSWLDLSDNKINGTIPISQGSALGLDSLVNTRHLYVALILVFFSSTVVV</sequence>
<organism evidence="6">
    <name type="scientific">Solanum lycopersicum</name>
    <name type="common">Tomato</name>
    <name type="synonym">Lycopersicon esculentum</name>
    <dbReference type="NCBI Taxonomy" id="4081"/>
    <lineage>
        <taxon>Eukaryota</taxon>
        <taxon>Viridiplantae</taxon>
        <taxon>Streptophyta</taxon>
        <taxon>Embryophyta</taxon>
        <taxon>Tracheophyta</taxon>
        <taxon>Spermatophyta</taxon>
        <taxon>Magnoliopsida</taxon>
        <taxon>eudicotyledons</taxon>
        <taxon>Gunneridae</taxon>
        <taxon>Pentapetalae</taxon>
        <taxon>asterids</taxon>
        <taxon>lamiids</taxon>
        <taxon>Solanales</taxon>
        <taxon>Solanaceae</taxon>
        <taxon>Solanoideae</taxon>
        <taxon>Solaneae</taxon>
        <taxon>Solanum</taxon>
        <taxon>Solanum subgen. Lycopersicon</taxon>
    </lineage>
</organism>
<evidence type="ECO:0000256" key="4">
    <source>
        <dbReference type="ARBA" id="ARBA00022737"/>
    </source>
</evidence>
<accession>A0A3Q7F9H9</accession>
<dbReference type="InterPro" id="IPR053213">
    <property type="entry name" value="RLP29"/>
</dbReference>
<reference evidence="6" key="1">
    <citation type="journal article" date="2012" name="Nature">
        <title>The tomato genome sequence provides insights into fleshy fruit evolution.</title>
        <authorList>
            <consortium name="Tomato Genome Consortium"/>
        </authorList>
    </citation>
    <scope>NUCLEOTIDE SEQUENCE [LARGE SCALE GENOMIC DNA]</scope>
    <source>
        <strain evidence="6">cv. Heinz 1706</strain>
    </source>
</reference>
<dbReference type="STRING" id="4081.A0A3Q7F9H9"/>
<dbReference type="AlphaFoldDB" id="A0A3Q7F9H9"/>
<dbReference type="Pfam" id="PF00560">
    <property type="entry name" value="LRR_1"/>
    <property type="match status" value="3"/>
</dbReference>
<dbReference type="PANTHER" id="PTHR48009">
    <property type="entry name" value="LEUCINE-RICH REPEAT (LRR) FAMILY PROTEIN"/>
    <property type="match status" value="1"/>
</dbReference>
<dbReference type="FunFam" id="3.80.10.10:FF:000400">
    <property type="entry name" value="Nuclear pore complex protein NUP107"/>
    <property type="match status" value="1"/>
</dbReference>
<dbReference type="GO" id="GO:0016020">
    <property type="term" value="C:membrane"/>
    <property type="evidence" value="ECO:0007669"/>
    <property type="project" value="UniProtKB-SubCell"/>
</dbReference>
<reference evidence="6" key="2">
    <citation type="submission" date="2019-01" db="UniProtKB">
        <authorList>
            <consortium name="EnsemblPlants"/>
        </authorList>
    </citation>
    <scope>IDENTIFICATION</scope>
    <source>
        <strain evidence="6">cv. Heinz 1706</strain>
    </source>
</reference>
<name>A0A3Q7F9H9_SOLLC</name>
<dbReference type="InterPro" id="IPR032675">
    <property type="entry name" value="LRR_dom_sf"/>
</dbReference>
<evidence type="ECO:0000256" key="1">
    <source>
        <dbReference type="ARBA" id="ARBA00004370"/>
    </source>
</evidence>
<dbReference type="Proteomes" id="UP000004994">
    <property type="component" value="Chromosome 1"/>
</dbReference>
<comment type="subcellular location">
    <subcellularLocation>
        <location evidence="1">Membrane</location>
    </subcellularLocation>
</comment>
<dbReference type="Gene3D" id="3.80.10.10">
    <property type="entry name" value="Ribonuclease Inhibitor"/>
    <property type="match status" value="1"/>
</dbReference>
<evidence type="ECO:0000313" key="6">
    <source>
        <dbReference type="EnsemblPlants" id="Solyc01g102675.1.1"/>
    </source>
</evidence>
<keyword evidence="7" id="KW-1185">Reference proteome</keyword>
<evidence type="ECO:0000256" key="2">
    <source>
        <dbReference type="ARBA" id="ARBA00022614"/>
    </source>
</evidence>